<feature type="transmembrane region" description="Helical" evidence="6">
    <location>
        <begin position="437"/>
        <end position="459"/>
    </location>
</feature>
<feature type="transmembrane region" description="Helical" evidence="6">
    <location>
        <begin position="471"/>
        <end position="492"/>
    </location>
</feature>
<gene>
    <name evidence="7" type="ORF">H5J25_07430</name>
</gene>
<feature type="transmembrane region" description="Helical" evidence="6">
    <location>
        <begin position="232"/>
        <end position="249"/>
    </location>
</feature>
<feature type="transmembrane region" description="Helical" evidence="6">
    <location>
        <begin position="348"/>
        <end position="366"/>
    </location>
</feature>
<protein>
    <submittedName>
        <fullName evidence="7">Oligosaccharide flippase family protein</fullName>
    </submittedName>
</protein>
<keyword evidence="5 6" id="KW-0472">Membrane</keyword>
<feature type="transmembrane region" description="Helical" evidence="6">
    <location>
        <begin position="404"/>
        <end position="425"/>
    </location>
</feature>
<evidence type="ECO:0000313" key="7">
    <source>
        <dbReference type="EMBL" id="QQV78463.1"/>
    </source>
</evidence>
<evidence type="ECO:0000256" key="1">
    <source>
        <dbReference type="ARBA" id="ARBA00004651"/>
    </source>
</evidence>
<name>A0A974S594_9SPHN</name>
<keyword evidence="8" id="KW-1185">Reference proteome</keyword>
<dbReference type="Proteomes" id="UP000595894">
    <property type="component" value="Chromosome"/>
</dbReference>
<dbReference type="RefSeq" id="WP_202095388.1">
    <property type="nucleotide sequence ID" value="NZ_CP061035.1"/>
</dbReference>
<comment type="subcellular location">
    <subcellularLocation>
        <location evidence="1">Cell membrane</location>
        <topology evidence="1">Multi-pass membrane protein</topology>
    </subcellularLocation>
</comment>
<evidence type="ECO:0000256" key="5">
    <source>
        <dbReference type="ARBA" id="ARBA00023136"/>
    </source>
</evidence>
<feature type="transmembrane region" description="Helical" evidence="6">
    <location>
        <begin position="86"/>
        <end position="107"/>
    </location>
</feature>
<evidence type="ECO:0000256" key="2">
    <source>
        <dbReference type="ARBA" id="ARBA00022475"/>
    </source>
</evidence>
<feature type="transmembrane region" description="Helical" evidence="6">
    <location>
        <begin position="313"/>
        <end position="336"/>
    </location>
</feature>
<feature type="transmembrane region" description="Helical" evidence="6">
    <location>
        <begin position="42"/>
        <end position="66"/>
    </location>
</feature>
<dbReference type="EMBL" id="CP061035">
    <property type="protein sequence ID" value="QQV78463.1"/>
    <property type="molecule type" value="Genomic_DNA"/>
</dbReference>
<evidence type="ECO:0000256" key="6">
    <source>
        <dbReference type="SAM" id="Phobius"/>
    </source>
</evidence>
<dbReference type="InterPro" id="IPR002797">
    <property type="entry name" value="Polysacc_synth"/>
</dbReference>
<dbReference type="InterPro" id="IPR050833">
    <property type="entry name" value="Poly_Biosynth_Transport"/>
</dbReference>
<proteinExistence type="predicted"/>
<keyword evidence="3 6" id="KW-0812">Transmembrane</keyword>
<dbReference type="AlphaFoldDB" id="A0A974S594"/>
<evidence type="ECO:0000313" key="8">
    <source>
        <dbReference type="Proteomes" id="UP000595894"/>
    </source>
</evidence>
<dbReference type="KEGG" id="sari:H5J25_07430"/>
<keyword evidence="2" id="KW-1003">Cell membrane</keyword>
<organism evidence="7 8">
    <name type="scientific">Sphingomonas aliaeris</name>
    <dbReference type="NCBI Taxonomy" id="2759526"/>
    <lineage>
        <taxon>Bacteria</taxon>
        <taxon>Pseudomonadati</taxon>
        <taxon>Pseudomonadota</taxon>
        <taxon>Alphaproteobacteria</taxon>
        <taxon>Sphingomonadales</taxon>
        <taxon>Sphingomonadaceae</taxon>
        <taxon>Sphingomonas</taxon>
    </lineage>
</organism>
<feature type="transmembrane region" description="Helical" evidence="6">
    <location>
        <begin position="378"/>
        <end position="398"/>
    </location>
</feature>
<dbReference type="GO" id="GO:0005886">
    <property type="term" value="C:plasma membrane"/>
    <property type="evidence" value="ECO:0007669"/>
    <property type="project" value="UniProtKB-SubCell"/>
</dbReference>
<keyword evidence="4 6" id="KW-1133">Transmembrane helix</keyword>
<evidence type="ECO:0000256" key="3">
    <source>
        <dbReference type="ARBA" id="ARBA00022692"/>
    </source>
</evidence>
<dbReference type="Pfam" id="PF01943">
    <property type="entry name" value="Polysacc_synt"/>
    <property type="match status" value="1"/>
</dbReference>
<sequence>MTQRPSKIWRDVLVTYGAQAWIAVMAIAFVPIYIQYLGIEAYGLIGLFATLQGILIVLDLGMTPTVMREIARFTGGERHVTDVRDLLRSIEIASVSIAIFTMLAIWASSDWLAHSWFRSQSIPASEVARVLIIMGFVSALRFVEGIFRGAILGLQQQVLYNVIAATMATLRAIGAIAVLAGLSRTLHAFFIWQGIISLVSLTALGIATYRALPRGERGGRFSIAVLRDIRRFAAGMIGISVLAMLLTQIDKILLSRLLGLTEFAHYMLATVIAIALETIVAPVFQAVSPRLSRLHAAGDEAGFIDLYHGAAQLVSVTAGTAAFVLIGFSEIVLLAWTGDAALSKEVAPLLKLLALGYLCNILMWMPYQAQLAFRWTGLTLRMNMVAVVVIVPSLLWAVPRYGAISAAFAWVTFNFSYVVIGIYLMHRRILKSEKWRWYLGDVAAPLASAALVLLVSGWLFSSLATNRLGQIAFLVVSGILALIGAAVAAPTLRSHGYQMVLQRRTRRAGVEVPRI</sequence>
<feature type="transmembrane region" description="Helical" evidence="6">
    <location>
        <begin position="127"/>
        <end position="147"/>
    </location>
</feature>
<feature type="transmembrane region" description="Helical" evidence="6">
    <location>
        <begin position="12"/>
        <end position="36"/>
    </location>
</feature>
<feature type="transmembrane region" description="Helical" evidence="6">
    <location>
        <begin position="264"/>
        <end position="284"/>
    </location>
</feature>
<evidence type="ECO:0000256" key="4">
    <source>
        <dbReference type="ARBA" id="ARBA00022989"/>
    </source>
</evidence>
<feature type="transmembrane region" description="Helical" evidence="6">
    <location>
        <begin position="159"/>
        <end position="183"/>
    </location>
</feature>
<dbReference type="PANTHER" id="PTHR30250:SF26">
    <property type="entry name" value="PSMA PROTEIN"/>
    <property type="match status" value="1"/>
</dbReference>
<accession>A0A974S594</accession>
<feature type="transmembrane region" description="Helical" evidence="6">
    <location>
        <begin position="189"/>
        <end position="212"/>
    </location>
</feature>
<reference evidence="8" key="1">
    <citation type="submission" date="2020-09" db="EMBL/GenBank/DDBJ databases">
        <title>Sphingomonas sp., a new species isolated from pork steak.</title>
        <authorList>
            <person name="Heidler von Heilborn D."/>
        </authorList>
    </citation>
    <scope>NUCLEOTIDE SEQUENCE [LARGE SCALE GENOMIC DNA]</scope>
</reference>
<dbReference type="PANTHER" id="PTHR30250">
    <property type="entry name" value="PST FAMILY PREDICTED COLANIC ACID TRANSPORTER"/>
    <property type="match status" value="1"/>
</dbReference>